<evidence type="ECO:0000313" key="2">
    <source>
        <dbReference type="EMBL" id="VAX23223.1"/>
    </source>
</evidence>
<proteinExistence type="predicted"/>
<gene>
    <name evidence="2" type="ORF">MNBD_NITROSPINAE01-1210</name>
</gene>
<dbReference type="InterPro" id="IPR016187">
    <property type="entry name" value="CTDL_fold"/>
</dbReference>
<accession>A0A3B1CER9</accession>
<organism evidence="2">
    <name type="scientific">hydrothermal vent metagenome</name>
    <dbReference type="NCBI Taxonomy" id="652676"/>
    <lineage>
        <taxon>unclassified sequences</taxon>
        <taxon>metagenomes</taxon>
        <taxon>ecological metagenomes</taxon>
    </lineage>
</organism>
<name>A0A3B1CER9_9ZZZZ</name>
<feature type="domain" description="Sulfatase-modifying factor enzyme-like" evidence="1">
    <location>
        <begin position="28"/>
        <end position="242"/>
    </location>
</feature>
<evidence type="ECO:0000259" key="1">
    <source>
        <dbReference type="Pfam" id="PF03781"/>
    </source>
</evidence>
<dbReference type="GO" id="GO:0120147">
    <property type="term" value="F:formylglycine-generating oxidase activity"/>
    <property type="evidence" value="ECO:0007669"/>
    <property type="project" value="TreeGrafter"/>
</dbReference>
<dbReference type="SUPFAM" id="SSF56436">
    <property type="entry name" value="C-type lectin-like"/>
    <property type="match status" value="1"/>
</dbReference>
<dbReference type="PANTHER" id="PTHR23150">
    <property type="entry name" value="SULFATASE MODIFYING FACTOR 1, 2"/>
    <property type="match status" value="1"/>
</dbReference>
<sequence length="246" mass="27388">VLFLSTHVFGDELYKRILVPKGMAIVGTGPTELATQFEGTRARAEWYSDETPQRQIEINAFLIDSIEVTNKRYKKIFPEHKYPSNLENHPVVNLMWTQANDFCVAVGGRLPTENEWERAARGNDGNIYPWGDEFDPGKAVFVGSGGAEAKLKVGSFELEESGNTLLGGTRPAGSYPGGASSFGVYDMAGNVWEWVAGYYDKNNGLRLLKGGSWLTPQASLRSATRLFDFDNSRYNDYGFRCAYNPE</sequence>
<reference evidence="2" key="1">
    <citation type="submission" date="2018-06" db="EMBL/GenBank/DDBJ databases">
        <authorList>
            <person name="Zhirakovskaya E."/>
        </authorList>
    </citation>
    <scope>NUCLEOTIDE SEQUENCE</scope>
</reference>
<dbReference type="Gene3D" id="3.90.1580.10">
    <property type="entry name" value="paralog of FGE (formylglycine-generating enzyme)"/>
    <property type="match status" value="1"/>
</dbReference>
<dbReference type="AlphaFoldDB" id="A0A3B1CER9"/>
<dbReference type="PANTHER" id="PTHR23150:SF19">
    <property type="entry name" value="FORMYLGLYCINE-GENERATING ENZYME"/>
    <property type="match status" value="1"/>
</dbReference>
<dbReference type="InterPro" id="IPR042095">
    <property type="entry name" value="SUMF_sf"/>
</dbReference>
<dbReference type="Pfam" id="PF03781">
    <property type="entry name" value="FGE-sulfatase"/>
    <property type="match status" value="1"/>
</dbReference>
<dbReference type="InterPro" id="IPR051043">
    <property type="entry name" value="Sulfatase_Mod_Factor_Kinase"/>
</dbReference>
<dbReference type="InterPro" id="IPR005532">
    <property type="entry name" value="SUMF_dom"/>
</dbReference>
<dbReference type="EMBL" id="UOGC01000148">
    <property type="protein sequence ID" value="VAX23223.1"/>
    <property type="molecule type" value="Genomic_DNA"/>
</dbReference>
<feature type="non-terminal residue" evidence="2">
    <location>
        <position position="1"/>
    </location>
</feature>
<protein>
    <recommendedName>
        <fullName evidence="1">Sulfatase-modifying factor enzyme-like domain-containing protein</fullName>
    </recommendedName>
</protein>